<dbReference type="AlphaFoldDB" id="A0A8J7KH49"/>
<reference evidence="13" key="1">
    <citation type="submission" date="2020-10" db="EMBL/GenBank/DDBJ databases">
        <authorList>
            <person name="Lu T."/>
            <person name="Wang Q."/>
            <person name="Han X."/>
        </authorList>
    </citation>
    <scope>NUCLEOTIDE SEQUENCE</scope>
    <source>
        <strain evidence="13">WQ 117</strain>
    </source>
</reference>
<evidence type="ECO:0000256" key="9">
    <source>
        <dbReference type="ARBA" id="ARBA00023209"/>
    </source>
</evidence>
<keyword evidence="9" id="KW-0594">Phospholipid biosynthesis</keyword>
<sequence>MKLFTIPNYLTLLNLCCGVLSCVFIASSNGNVTSLTVTIVMVLMIISLVADFLDGMVARLMNIGSPIGKELDSLADCISFGMVPGLMLFAMLNNLASEFLFETETLKISAVSLFALLVPAFSALRLAKFNLDEDQSTYFKGLATPSNTLFIFSLFSIYYTNGKIIDSSVDMYILIAISILFSILLIIDLPLFAFKFKGLGWKENNYKYIFVLITIVLLGLFQISAIPFIILLYVIISIIFRKKITNELN</sequence>
<feature type="transmembrane region" description="Helical" evidence="12">
    <location>
        <begin position="74"/>
        <end position="96"/>
    </location>
</feature>
<evidence type="ECO:0000313" key="14">
    <source>
        <dbReference type="Proteomes" id="UP000608754"/>
    </source>
</evidence>
<evidence type="ECO:0000256" key="5">
    <source>
        <dbReference type="ARBA" id="ARBA00022692"/>
    </source>
</evidence>
<dbReference type="Proteomes" id="UP000608754">
    <property type="component" value="Unassembled WGS sequence"/>
</dbReference>
<evidence type="ECO:0000256" key="12">
    <source>
        <dbReference type="SAM" id="Phobius"/>
    </source>
</evidence>
<dbReference type="InterPro" id="IPR043130">
    <property type="entry name" value="CDP-OH_PTrfase_TM_dom"/>
</dbReference>
<dbReference type="GO" id="GO:0008654">
    <property type="term" value="P:phospholipid biosynthetic process"/>
    <property type="evidence" value="ECO:0007669"/>
    <property type="project" value="UniProtKB-KW"/>
</dbReference>
<comment type="similarity">
    <text evidence="2 11">Belongs to the CDP-alcohol phosphatidyltransferase class-I family.</text>
</comment>
<keyword evidence="10" id="KW-1208">Phospholipid metabolism</keyword>
<organism evidence="13 14">
    <name type="scientific">Faecalibacter rhinopitheci</name>
    <dbReference type="NCBI Taxonomy" id="2779678"/>
    <lineage>
        <taxon>Bacteria</taxon>
        <taxon>Pseudomonadati</taxon>
        <taxon>Bacteroidota</taxon>
        <taxon>Flavobacteriia</taxon>
        <taxon>Flavobacteriales</taxon>
        <taxon>Weeksellaceae</taxon>
        <taxon>Faecalibacter</taxon>
    </lineage>
</organism>
<gene>
    <name evidence="13" type="ORF">IM532_00295</name>
</gene>
<evidence type="ECO:0000256" key="10">
    <source>
        <dbReference type="ARBA" id="ARBA00023264"/>
    </source>
</evidence>
<keyword evidence="8 12" id="KW-0472">Membrane</keyword>
<evidence type="ECO:0000256" key="7">
    <source>
        <dbReference type="ARBA" id="ARBA00023098"/>
    </source>
</evidence>
<feature type="transmembrane region" description="Helical" evidence="12">
    <location>
        <begin position="208"/>
        <end position="240"/>
    </location>
</feature>
<comment type="subcellular location">
    <subcellularLocation>
        <location evidence="1">Membrane</location>
        <topology evidence="1">Multi-pass membrane protein</topology>
    </subcellularLocation>
</comment>
<evidence type="ECO:0000256" key="8">
    <source>
        <dbReference type="ARBA" id="ARBA00023136"/>
    </source>
</evidence>
<dbReference type="InterPro" id="IPR048254">
    <property type="entry name" value="CDP_ALCOHOL_P_TRANSF_CS"/>
</dbReference>
<dbReference type="PANTHER" id="PTHR14269:SF61">
    <property type="entry name" value="CDP-DIACYLGLYCEROL--SERINE O-PHOSPHATIDYLTRANSFERASE"/>
    <property type="match status" value="1"/>
</dbReference>
<dbReference type="InterPro" id="IPR050324">
    <property type="entry name" value="CDP-alcohol_PTase-I"/>
</dbReference>
<keyword evidence="4 11" id="KW-0808">Transferase</keyword>
<keyword evidence="7" id="KW-0443">Lipid metabolism</keyword>
<evidence type="ECO:0000256" key="6">
    <source>
        <dbReference type="ARBA" id="ARBA00022989"/>
    </source>
</evidence>
<proteinExistence type="inferred from homology"/>
<evidence type="ECO:0000313" key="13">
    <source>
        <dbReference type="EMBL" id="MBF0595911.1"/>
    </source>
</evidence>
<feature type="transmembrane region" description="Helical" evidence="12">
    <location>
        <begin position="171"/>
        <end position="196"/>
    </location>
</feature>
<feature type="transmembrane region" description="Helical" evidence="12">
    <location>
        <begin position="32"/>
        <end position="53"/>
    </location>
</feature>
<dbReference type="InterPro" id="IPR000462">
    <property type="entry name" value="CDP-OH_P_trans"/>
</dbReference>
<dbReference type="RefSeq" id="WP_194181445.1">
    <property type="nucleotide sequence ID" value="NZ_JADGIK010000001.1"/>
</dbReference>
<protein>
    <submittedName>
        <fullName evidence="13">CDP-alcohol phosphatidyltransferase family protein</fullName>
    </submittedName>
</protein>
<keyword evidence="5 12" id="KW-0812">Transmembrane</keyword>
<dbReference type="PROSITE" id="PS00379">
    <property type="entry name" value="CDP_ALCOHOL_P_TRANSF"/>
    <property type="match status" value="1"/>
</dbReference>
<evidence type="ECO:0000256" key="11">
    <source>
        <dbReference type="RuleBase" id="RU003750"/>
    </source>
</evidence>
<evidence type="ECO:0000256" key="3">
    <source>
        <dbReference type="ARBA" id="ARBA00022516"/>
    </source>
</evidence>
<feature type="transmembrane region" description="Helical" evidence="12">
    <location>
        <begin position="7"/>
        <end position="26"/>
    </location>
</feature>
<dbReference type="GO" id="GO:0016780">
    <property type="term" value="F:phosphotransferase activity, for other substituted phosphate groups"/>
    <property type="evidence" value="ECO:0007669"/>
    <property type="project" value="InterPro"/>
</dbReference>
<keyword evidence="6 12" id="KW-1133">Transmembrane helix</keyword>
<accession>A0A8J7KH49</accession>
<dbReference type="Gene3D" id="1.20.120.1760">
    <property type="match status" value="1"/>
</dbReference>
<comment type="caution">
    <text evidence="13">The sequence shown here is derived from an EMBL/GenBank/DDBJ whole genome shotgun (WGS) entry which is preliminary data.</text>
</comment>
<keyword evidence="14" id="KW-1185">Reference proteome</keyword>
<feature type="transmembrane region" description="Helical" evidence="12">
    <location>
        <begin position="108"/>
        <end position="127"/>
    </location>
</feature>
<dbReference type="GO" id="GO:0016020">
    <property type="term" value="C:membrane"/>
    <property type="evidence" value="ECO:0007669"/>
    <property type="project" value="UniProtKB-SubCell"/>
</dbReference>
<evidence type="ECO:0000256" key="1">
    <source>
        <dbReference type="ARBA" id="ARBA00004141"/>
    </source>
</evidence>
<keyword evidence="3" id="KW-0444">Lipid biosynthesis</keyword>
<feature type="transmembrane region" description="Helical" evidence="12">
    <location>
        <begin position="139"/>
        <end position="159"/>
    </location>
</feature>
<evidence type="ECO:0000256" key="4">
    <source>
        <dbReference type="ARBA" id="ARBA00022679"/>
    </source>
</evidence>
<evidence type="ECO:0000256" key="2">
    <source>
        <dbReference type="ARBA" id="ARBA00010441"/>
    </source>
</evidence>
<dbReference type="Pfam" id="PF01066">
    <property type="entry name" value="CDP-OH_P_transf"/>
    <property type="match status" value="1"/>
</dbReference>
<dbReference type="PANTHER" id="PTHR14269">
    <property type="entry name" value="CDP-DIACYLGLYCEROL--GLYCEROL-3-PHOSPHATE 3-PHOSPHATIDYLTRANSFERASE-RELATED"/>
    <property type="match status" value="1"/>
</dbReference>
<dbReference type="EMBL" id="JADGIK010000001">
    <property type="protein sequence ID" value="MBF0595911.1"/>
    <property type="molecule type" value="Genomic_DNA"/>
</dbReference>
<name>A0A8J7KH49_9FLAO</name>
<dbReference type="PROSITE" id="PS51257">
    <property type="entry name" value="PROKAR_LIPOPROTEIN"/>
    <property type="match status" value="1"/>
</dbReference>